<keyword evidence="5" id="KW-1185">Reference proteome</keyword>
<dbReference type="Pfam" id="PF10017">
    <property type="entry name" value="Methyltransf_33"/>
    <property type="match status" value="1"/>
</dbReference>
<evidence type="ECO:0000256" key="1">
    <source>
        <dbReference type="ARBA" id="ARBA00022603"/>
    </source>
</evidence>
<dbReference type="Gene3D" id="3.40.50.150">
    <property type="entry name" value="Vaccinia Virus protein VP39"/>
    <property type="match status" value="1"/>
</dbReference>
<dbReference type="InterPro" id="IPR019257">
    <property type="entry name" value="MeTrfase_dom"/>
</dbReference>
<evidence type="ECO:0000256" key="2">
    <source>
        <dbReference type="ARBA" id="ARBA00022679"/>
    </source>
</evidence>
<dbReference type="RefSeq" id="WP_260795301.1">
    <property type="nucleotide sequence ID" value="NZ_CP093313.1"/>
</dbReference>
<dbReference type="NCBIfam" id="TIGR03438">
    <property type="entry name" value="egtD_ergothio"/>
    <property type="match status" value="1"/>
</dbReference>
<organism evidence="4 5">
    <name type="scientific">Occallatibacter riparius</name>
    <dbReference type="NCBI Taxonomy" id="1002689"/>
    <lineage>
        <taxon>Bacteria</taxon>
        <taxon>Pseudomonadati</taxon>
        <taxon>Acidobacteriota</taxon>
        <taxon>Terriglobia</taxon>
        <taxon>Terriglobales</taxon>
        <taxon>Acidobacteriaceae</taxon>
        <taxon>Occallatibacter</taxon>
    </lineage>
</organism>
<dbReference type="AlphaFoldDB" id="A0A9J7BX80"/>
<name>A0A9J7BX80_9BACT</name>
<protein>
    <submittedName>
        <fullName evidence="4">L-histidine N(Alpha)-methyltransferase</fullName>
        <ecNumber evidence="4">2.1.1.44</ecNumber>
    </submittedName>
</protein>
<dbReference type="InterPro" id="IPR051128">
    <property type="entry name" value="EgtD_Methyltrsf_superfamily"/>
</dbReference>
<dbReference type="KEGG" id="orp:MOP44_07125"/>
<keyword evidence="1 4" id="KW-0489">Methyltransferase</keyword>
<dbReference type="GO" id="GO:0032259">
    <property type="term" value="P:methylation"/>
    <property type="evidence" value="ECO:0007669"/>
    <property type="project" value="UniProtKB-KW"/>
</dbReference>
<proteinExistence type="predicted"/>
<dbReference type="EMBL" id="CP093313">
    <property type="protein sequence ID" value="UWZ85709.1"/>
    <property type="molecule type" value="Genomic_DNA"/>
</dbReference>
<keyword evidence="2 4" id="KW-0808">Transferase</keyword>
<dbReference type="PIRSF" id="PIRSF018005">
    <property type="entry name" value="UCP018005"/>
    <property type="match status" value="1"/>
</dbReference>
<dbReference type="InterPro" id="IPR029063">
    <property type="entry name" value="SAM-dependent_MTases_sf"/>
</dbReference>
<feature type="domain" description="Histidine-specific methyltransferase SAM-dependent" evidence="3">
    <location>
        <begin position="18"/>
        <end position="324"/>
    </location>
</feature>
<dbReference type="PANTHER" id="PTHR43397">
    <property type="entry name" value="ERGOTHIONEINE BIOSYNTHESIS PROTEIN 1"/>
    <property type="match status" value="1"/>
</dbReference>
<dbReference type="PANTHER" id="PTHR43397:SF1">
    <property type="entry name" value="ERGOTHIONEINE BIOSYNTHESIS PROTEIN 1"/>
    <property type="match status" value="1"/>
</dbReference>
<dbReference type="GO" id="GO:0052706">
    <property type="term" value="F:L-histidine N(alpha)-methyltransferase activity"/>
    <property type="evidence" value="ECO:0007669"/>
    <property type="project" value="UniProtKB-EC"/>
</dbReference>
<dbReference type="InterPro" id="IPR017804">
    <property type="entry name" value="MeTrfase_EgtD-like"/>
</dbReference>
<evidence type="ECO:0000259" key="3">
    <source>
        <dbReference type="Pfam" id="PF10017"/>
    </source>
</evidence>
<dbReference type="SUPFAM" id="SSF53335">
    <property type="entry name" value="S-adenosyl-L-methionine-dependent methyltransferases"/>
    <property type="match status" value="1"/>
</dbReference>
<sequence length="326" mass="36053">MTTISLPLNSLQPDKRMAAAVTEGLVSQPKWLPSWLFYDAAGSRLFDQITELPEYYVTRTERGILSQRAEEIVAAAAGNEALQLVELGAGSCDKTRILLRAAVERQDTVLYEPVDVSATALAEAQQRIEAEIPGVLVSPRVEDYTHAFTLDPPLFGHRRMVIYIGSSIGNFEPHEAAGLLRNVRSALRAGDSILLGVDLVKDQSTLLDAYDDAAGVTADFNKNILVRLNREFGANFDLDAFAHRAVWNPTHSRIEMHLESRIGQAVQIPNLELNLCFRRGETIHTENSYKYRPGQAEALLRSAGFGAEHTWTDERGWFGVHLAAAV</sequence>
<dbReference type="EC" id="2.1.1.44" evidence="4"/>
<evidence type="ECO:0000313" key="4">
    <source>
        <dbReference type="EMBL" id="UWZ85709.1"/>
    </source>
</evidence>
<reference evidence="4" key="1">
    <citation type="submission" date="2021-04" db="EMBL/GenBank/DDBJ databases">
        <title>Phylogenetic analysis of Acidobacteriaceae.</title>
        <authorList>
            <person name="Qiu L."/>
            <person name="Zhang Q."/>
        </authorList>
    </citation>
    <scope>NUCLEOTIDE SEQUENCE</scope>
    <source>
        <strain evidence="4">DSM 25168</strain>
    </source>
</reference>
<accession>A0A9J7BX80</accession>
<gene>
    <name evidence="4" type="primary">egtD</name>
    <name evidence="4" type="ORF">MOP44_07125</name>
</gene>
<evidence type="ECO:0000313" key="5">
    <source>
        <dbReference type="Proteomes" id="UP001059380"/>
    </source>
</evidence>
<dbReference type="Proteomes" id="UP001059380">
    <property type="component" value="Chromosome"/>
</dbReference>
<dbReference type="InterPro" id="IPR035094">
    <property type="entry name" value="EgtD"/>
</dbReference>